<dbReference type="Proteomes" id="UP001060275">
    <property type="component" value="Unassembled WGS sequence"/>
</dbReference>
<protein>
    <submittedName>
        <fullName evidence="1">Uncharacterized protein</fullName>
    </submittedName>
</protein>
<dbReference type="RefSeq" id="WP_254674976.1">
    <property type="nucleotide sequence ID" value="NZ_JAMWDU010000004.1"/>
</dbReference>
<proteinExistence type="predicted"/>
<evidence type="ECO:0000313" key="1">
    <source>
        <dbReference type="EMBL" id="MCP8887890.1"/>
    </source>
</evidence>
<comment type="caution">
    <text evidence="1">The sequence shown here is derived from an EMBL/GenBank/DDBJ whole genome shotgun (WGS) entry which is preliminary data.</text>
</comment>
<accession>A0A9Q4FTJ7</accession>
<organism evidence="1 2">
    <name type="scientific">Devosia ureilytica</name>
    <dbReference type="NCBI Taxonomy" id="2952754"/>
    <lineage>
        <taxon>Bacteria</taxon>
        <taxon>Pseudomonadati</taxon>
        <taxon>Pseudomonadota</taxon>
        <taxon>Alphaproteobacteria</taxon>
        <taxon>Hyphomicrobiales</taxon>
        <taxon>Devosiaceae</taxon>
        <taxon>Devosia</taxon>
    </lineage>
</organism>
<evidence type="ECO:0000313" key="2">
    <source>
        <dbReference type="Proteomes" id="UP001060275"/>
    </source>
</evidence>
<dbReference type="EMBL" id="JAMWDU010000004">
    <property type="protein sequence ID" value="MCP8887890.1"/>
    <property type="molecule type" value="Genomic_DNA"/>
</dbReference>
<gene>
    <name evidence="1" type="ORF">NF348_12270</name>
</gene>
<sequence length="99" mass="10550">MFLLRSAFWLTLAFLVIRPGMDVDVGETAASLSREAMARGSQFVAAQIQSIECSEIQCLGGKVLVTAALQSTPHVGVPKLAEPAQLLVPLPRPRPDHAG</sequence>
<dbReference type="AlphaFoldDB" id="A0A9Q4FTJ7"/>
<name>A0A9Q4FTJ7_9HYPH</name>
<keyword evidence="2" id="KW-1185">Reference proteome</keyword>
<reference evidence="1" key="1">
    <citation type="submission" date="2022-06" db="EMBL/GenBank/DDBJ databases">
        <title>Devosia sp. XJ19-45 genome assembly.</title>
        <authorList>
            <person name="Li B."/>
            <person name="Cai M."/>
            <person name="Nie G."/>
            <person name="Li W."/>
        </authorList>
    </citation>
    <scope>NUCLEOTIDE SEQUENCE</scope>
    <source>
        <strain evidence="1">XJ19-45</strain>
    </source>
</reference>